<keyword evidence="6" id="KW-1185">Reference proteome</keyword>
<feature type="region of interest" description="Disordered" evidence="3">
    <location>
        <begin position="151"/>
        <end position="172"/>
    </location>
</feature>
<evidence type="ECO:0000256" key="3">
    <source>
        <dbReference type="SAM" id="MobiDB-lite"/>
    </source>
</evidence>
<dbReference type="InterPro" id="IPR000818">
    <property type="entry name" value="TEA/ATTS_dom"/>
</dbReference>
<dbReference type="Gene3D" id="6.10.20.40">
    <property type="entry name" value="TEA/ATTS domain"/>
    <property type="match status" value="1"/>
</dbReference>
<dbReference type="Pfam" id="PF01285">
    <property type="entry name" value="TEA"/>
    <property type="match status" value="1"/>
</dbReference>
<sequence>MDSHAQASYRRNMSTGRKTFKCVPGSKKLERVWPPELEEALLQGLANYRPESNRQLHLLRRFPKRNKQIAEYIRKQTGQTRTAKQVGSRLQQLRETCEDPEILDLIQNKSFPWDVRHPLGRCSTRRGSESSEYSSPTSRVALFAPTTITDPLTSSSFEEPHPLTRTCSSSSLSDMSSASSSSTFTHAPQSVVSVALVLHEHDLYHGSHESAPAFTLDLDERGLRDGGYELEGESVFTRRADLRTTGAIGRFAPVVNLSSCAFSSALKYQCVSRVHRDGEEVYADIASDIRLEPYLQTIHSPIATCTTTLVPEYWGIITSDAKNYHSFTITQEIFSTSGPMQGSGMYIKNPISTVYYTLERGLATSTESHGEEHLTLPVHLAEDQLLCNGLNEQIIDADYILQSSFVFEPSSSSYHASSLHHPALYHQPESFDTNHYSQLTYFPYFFQQPPP</sequence>
<evidence type="ECO:0000259" key="4">
    <source>
        <dbReference type="PROSITE" id="PS51088"/>
    </source>
</evidence>
<accession>A0A0C3C7D3</accession>
<name>A0A0C3C7D3_HEBCY</name>
<comment type="similarity">
    <text evidence="1">Belongs to the TEC1 family.</text>
</comment>
<gene>
    <name evidence="5" type="ORF">M413DRAFT_362257</name>
</gene>
<dbReference type="STRING" id="686832.A0A0C3C7D3"/>
<feature type="domain" description="TEA" evidence="4">
    <location>
        <begin position="26"/>
        <end position="100"/>
    </location>
</feature>
<dbReference type="PROSITE" id="PS51088">
    <property type="entry name" value="TEA_2"/>
    <property type="match status" value="1"/>
</dbReference>
<dbReference type="InterPro" id="IPR038096">
    <property type="entry name" value="TEA/ATTS_sf"/>
</dbReference>
<evidence type="ECO:0000313" key="5">
    <source>
        <dbReference type="EMBL" id="KIM44775.1"/>
    </source>
</evidence>
<dbReference type="Proteomes" id="UP000053424">
    <property type="component" value="Unassembled WGS sequence"/>
</dbReference>
<evidence type="ECO:0000256" key="1">
    <source>
        <dbReference type="ARBA" id="ARBA00008421"/>
    </source>
</evidence>
<dbReference type="GO" id="GO:0003700">
    <property type="term" value="F:DNA-binding transcription factor activity"/>
    <property type="evidence" value="ECO:0007669"/>
    <property type="project" value="InterPro"/>
</dbReference>
<dbReference type="PRINTS" id="PR00065">
    <property type="entry name" value="TEADOMAIN"/>
</dbReference>
<dbReference type="OrthoDB" id="10006572at2759"/>
<dbReference type="EMBL" id="KN831773">
    <property type="protein sequence ID" value="KIM44775.1"/>
    <property type="molecule type" value="Genomic_DNA"/>
</dbReference>
<dbReference type="HOGENOM" id="CLU_036087_2_0_1"/>
<protein>
    <recommendedName>
        <fullName evidence="4">TEA domain-containing protein</fullName>
    </recommendedName>
</protein>
<dbReference type="SMART" id="SM00426">
    <property type="entry name" value="TEA"/>
    <property type="match status" value="1"/>
</dbReference>
<organism evidence="5 6">
    <name type="scientific">Hebeloma cylindrosporum</name>
    <dbReference type="NCBI Taxonomy" id="76867"/>
    <lineage>
        <taxon>Eukaryota</taxon>
        <taxon>Fungi</taxon>
        <taxon>Dikarya</taxon>
        <taxon>Basidiomycota</taxon>
        <taxon>Agaricomycotina</taxon>
        <taxon>Agaricomycetes</taxon>
        <taxon>Agaricomycetidae</taxon>
        <taxon>Agaricales</taxon>
        <taxon>Agaricineae</taxon>
        <taxon>Hymenogastraceae</taxon>
        <taxon>Hebeloma</taxon>
    </lineage>
</organism>
<feature type="DNA-binding region" description="TEA" evidence="2">
    <location>
        <begin position="26"/>
        <end position="100"/>
    </location>
</feature>
<evidence type="ECO:0000313" key="6">
    <source>
        <dbReference type="Proteomes" id="UP000053424"/>
    </source>
</evidence>
<dbReference type="AlphaFoldDB" id="A0A0C3C7D3"/>
<reference evidence="6" key="2">
    <citation type="submission" date="2015-01" db="EMBL/GenBank/DDBJ databases">
        <title>Evolutionary Origins and Diversification of the Mycorrhizal Mutualists.</title>
        <authorList>
            <consortium name="DOE Joint Genome Institute"/>
            <consortium name="Mycorrhizal Genomics Consortium"/>
            <person name="Kohler A."/>
            <person name="Kuo A."/>
            <person name="Nagy L.G."/>
            <person name="Floudas D."/>
            <person name="Copeland A."/>
            <person name="Barry K.W."/>
            <person name="Cichocki N."/>
            <person name="Veneault-Fourrey C."/>
            <person name="LaButti K."/>
            <person name="Lindquist E.A."/>
            <person name="Lipzen A."/>
            <person name="Lundell T."/>
            <person name="Morin E."/>
            <person name="Murat C."/>
            <person name="Riley R."/>
            <person name="Ohm R."/>
            <person name="Sun H."/>
            <person name="Tunlid A."/>
            <person name="Henrissat B."/>
            <person name="Grigoriev I.V."/>
            <person name="Hibbett D.S."/>
            <person name="Martin F."/>
        </authorList>
    </citation>
    <scope>NUCLEOTIDE SEQUENCE [LARGE SCALE GENOMIC DNA]</scope>
    <source>
        <strain evidence="6">h7</strain>
    </source>
</reference>
<proteinExistence type="inferred from homology"/>
<reference evidence="5 6" key="1">
    <citation type="submission" date="2014-04" db="EMBL/GenBank/DDBJ databases">
        <authorList>
            <consortium name="DOE Joint Genome Institute"/>
            <person name="Kuo A."/>
            <person name="Gay G."/>
            <person name="Dore J."/>
            <person name="Kohler A."/>
            <person name="Nagy L.G."/>
            <person name="Floudas D."/>
            <person name="Copeland A."/>
            <person name="Barry K.W."/>
            <person name="Cichocki N."/>
            <person name="Veneault-Fourrey C."/>
            <person name="LaButti K."/>
            <person name="Lindquist E.A."/>
            <person name="Lipzen A."/>
            <person name="Lundell T."/>
            <person name="Morin E."/>
            <person name="Murat C."/>
            <person name="Sun H."/>
            <person name="Tunlid A."/>
            <person name="Henrissat B."/>
            <person name="Grigoriev I.V."/>
            <person name="Hibbett D.S."/>
            <person name="Martin F."/>
            <person name="Nordberg H.P."/>
            <person name="Cantor M.N."/>
            <person name="Hua S.X."/>
        </authorList>
    </citation>
    <scope>NUCLEOTIDE SEQUENCE [LARGE SCALE GENOMIC DNA]</scope>
    <source>
        <strain evidence="6">h7</strain>
    </source>
</reference>
<evidence type="ECO:0000256" key="2">
    <source>
        <dbReference type="PROSITE-ProRule" id="PRU00505"/>
    </source>
</evidence>